<sequence>MAKDNSQTHSNIIFFILFGFMGSFMMFPLTNIIFSGMETVDIYSDEVIATYYSKNKIIDIDSVSTVFNYNLNRTNKYINELREKGQPLDSTEVKDISNFYASYKRFADIDRKIYNIFNEKVRKEYKPYDLFLNLILKFTKLTVSIL</sequence>
<dbReference type="AlphaFoldDB" id="A0A6M5Y9D3"/>
<gene>
    <name evidence="2" type="ORF">HNV11_08395</name>
</gene>
<accession>A0A6M5Y9D3</accession>
<evidence type="ECO:0000313" key="3">
    <source>
        <dbReference type="Proteomes" id="UP000502756"/>
    </source>
</evidence>
<keyword evidence="1" id="KW-0472">Membrane</keyword>
<dbReference type="EMBL" id="CP053435">
    <property type="protein sequence ID" value="QJW89402.1"/>
    <property type="molecule type" value="Genomic_DNA"/>
</dbReference>
<name>A0A6M5Y9D3_9BACT</name>
<protein>
    <submittedName>
        <fullName evidence="2">Uncharacterized protein</fullName>
    </submittedName>
</protein>
<proteinExistence type="predicted"/>
<dbReference type="KEGG" id="stae:HNV11_08395"/>
<feature type="transmembrane region" description="Helical" evidence="1">
    <location>
        <begin position="12"/>
        <end position="34"/>
    </location>
</feature>
<keyword evidence="3" id="KW-1185">Reference proteome</keyword>
<reference evidence="2 3" key="1">
    <citation type="submission" date="2020-05" db="EMBL/GenBank/DDBJ databases">
        <title>Genome sequencing of Spirosoma sp. TS118.</title>
        <authorList>
            <person name="Lee J.-H."/>
            <person name="Jeong S."/>
            <person name="Zhao L."/>
            <person name="Jung J.-H."/>
            <person name="Kim M.-K."/>
            <person name="Lim S."/>
        </authorList>
    </citation>
    <scope>NUCLEOTIDE SEQUENCE [LARGE SCALE GENOMIC DNA]</scope>
    <source>
        <strain evidence="2 3">TS118</strain>
    </source>
</reference>
<keyword evidence="1" id="KW-1133">Transmembrane helix</keyword>
<dbReference type="Proteomes" id="UP000502756">
    <property type="component" value="Chromosome"/>
</dbReference>
<dbReference type="RefSeq" id="WP_171739240.1">
    <property type="nucleotide sequence ID" value="NZ_CP053435.1"/>
</dbReference>
<keyword evidence="1" id="KW-0812">Transmembrane</keyword>
<evidence type="ECO:0000256" key="1">
    <source>
        <dbReference type="SAM" id="Phobius"/>
    </source>
</evidence>
<organism evidence="2 3">
    <name type="scientific">Spirosoma taeanense</name>
    <dbReference type="NCBI Taxonomy" id="2735870"/>
    <lineage>
        <taxon>Bacteria</taxon>
        <taxon>Pseudomonadati</taxon>
        <taxon>Bacteroidota</taxon>
        <taxon>Cytophagia</taxon>
        <taxon>Cytophagales</taxon>
        <taxon>Cytophagaceae</taxon>
        <taxon>Spirosoma</taxon>
    </lineage>
</organism>
<evidence type="ECO:0000313" key="2">
    <source>
        <dbReference type="EMBL" id="QJW89402.1"/>
    </source>
</evidence>